<comment type="caution">
    <text evidence="4">The sequence shown here is derived from an EMBL/GenBank/DDBJ whole genome shotgun (WGS) entry which is preliminary data.</text>
</comment>
<dbReference type="InterPro" id="IPR038765">
    <property type="entry name" value="Papain-like_cys_pep_sf"/>
</dbReference>
<feature type="signal peptide" evidence="1">
    <location>
        <begin position="1"/>
        <end position="25"/>
    </location>
</feature>
<reference evidence="4" key="1">
    <citation type="journal article" date="2014" name="Int. J. Syst. Evol. Microbiol.">
        <title>Complete genome sequence of Corynebacterium casei LMG S-19264T (=DSM 44701T), isolated from a smear-ripened cheese.</title>
        <authorList>
            <consortium name="US DOE Joint Genome Institute (JGI-PGF)"/>
            <person name="Walter F."/>
            <person name="Albersmeier A."/>
            <person name="Kalinowski J."/>
            <person name="Ruckert C."/>
        </authorList>
    </citation>
    <scope>NUCLEOTIDE SEQUENCE</scope>
    <source>
        <strain evidence="4">CCM 8711</strain>
    </source>
</reference>
<evidence type="ECO:0008006" key="6">
    <source>
        <dbReference type="Google" id="ProtNLM"/>
    </source>
</evidence>
<feature type="chain" id="PRO_5038101437" description="DUF3857 domain-containing protein" evidence="1">
    <location>
        <begin position="26"/>
        <end position="646"/>
    </location>
</feature>
<reference evidence="4" key="2">
    <citation type="submission" date="2020-09" db="EMBL/GenBank/DDBJ databases">
        <authorList>
            <person name="Sun Q."/>
            <person name="Sedlacek I."/>
        </authorList>
    </citation>
    <scope>NUCLEOTIDE SEQUENCE</scope>
    <source>
        <strain evidence="4">CCM 8711</strain>
    </source>
</reference>
<dbReference type="InterPro" id="IPR002931">
    <property type="entry name" value="Transglutaminase-like"/>
</dbReference>
<evidence type="ECO:0000256" key="1">
    <source>
        <dbReference type="SAM" id="SignalP"/>
    </source>
</evidence>
<dbReference type="Gene3D" id="2.60.120.1130">
    <property type="match status" value="1"/>
</dbReference>
<keyword evidence="5" id="KW-1185">Reference proteome</keyword>
<dbReference type="Gene3D" id="2.60.40.3140">
    <property type="match status" value="1"/>
</dbReference>
<dbReference type="RefSeq" id="WP_188414055.1">
    <property type="nucleotide sequence ID" value="NZ_BMDO01000001.1"/>
</dbReference>
<dbReference type="Pfam" id="PF12969">
    <property type="entry name" value="DUF3857"/>
    <property type="match status" value="1"/>
</dbReference>
<dbReference type="Proteomes" id="UP000662074">
    <property type="component" value="Unassembled WGS sequence"/>
</dbReference>
<feature type="domain" description="DUF3857" evidence="3">
    <location>
        <begin position="65"/>
        <end position="225"/>
    </location>
</feature>
<evidence type="ECO:0000313" key="5">
    <source>
        <dbReference type="Proteomes" id="UP000662074"/>
    </source>
</evidence>
<dbReference type="Pfam" id="PF01841">
    <property type="entry name" value="Transglut_core"/>
    <property type="match status" value="1"/>
</dbReference>
<dbReference type="SUPFAM" id="SSF54001">
    <property type="entry name" value="Cysteine proteinases"/>
    <property type="match status" value="1"/>
</dbReference>
<evidence type="ECO:0000259" key="3">
    <source>
        <dbReference type="Pfam" id="PF12969"/>
    </source>
</evidence>
<evidence type="ECO:0000259" key="2">
    <source>
        <dbReference type="Pfam" id="PF01841"/>
    </source>
</evidence>
<dbReference type="Gene3D" id="3.10.620.30">
    <property type="match status" value="1"/>
</dbReference>
<dbReference type="PROSITE" id="PS51257">
    <property type="entry name" value="PROKAR_LIPOPROTEIN"/>
    <property type="match status" value="1"/>
</dbReference>
<dbReference type="AlphaFoldDB" id="A0A917J6I3"/>
<dbReference type="EMBL" id="BMDO01000001">
    <property type="protein sequence ID" value="GGI49633.1"/>
    <property type="molecule type" value="Genomic_DNA"/>
</dbReference>
<feature type="domain" description="Transglutaminase-like" evidence="2">
    <location>
        <begin position="286"/>
        <end position="366"/>
    </location>
</feature>
<accession>A0A917J6I3</accession>
<sequence length="646" mass="72988">MLNKKLSGLLIAAVMVACGNTAVWAQDKNLPKDLYIASSIPDSLKQDAHKVIRYSLHEMKVSGPGKLVEKEHSIITILDEKAEDAATLYLPYDRKYSSVNSAQMLVFDAQGKLIKKYGKSDMYDRSAADGFSVITDSRFMVVQHSVASYPITIETYYEMNQNSYLDLSQWRIQPPETAVQNAIYKISVVPGVHFRYKNKNTAIKPVKETEGQYEVYTWQVKNLKTAEPEDDAPAWTVAPRIVFAADKFEYFGMEGDFSSWQNFGKWQSVLNTDVCNLSPQRTEEVKQLTANLKTDPEKARFLYNYMQKNMRYVSIQLGVGGLKPFPASFVDQKKYGDCKALSNYMKALLQAAGIRSHYAIINAGANGEPADVDFPASPFNHVILCIPFKNDTTWLECTSNTTAYGKLGAFTENRRALIVTEDGGKLVNTPKSTGADNQFNSLVQVKLDADGGATAKVKILSTGGYRDLYVDQLPTISQDKQKEYLLRSLNFKQPSFFDFKEAADSAGIKEVNFDLEYDVFAEVSAGSKKFYRPRVFDLWRMTVPVVEKRRSDFYFEHPMQKTCITVISLPEGFEAESVPENVMLKFSYGTYEANYKYDNAKNEVVSTVKFNLNNHVIPAAKYNEMQQYMDKITSAQNKKLIIHKKA</sequence>
<proteinExistence type="predicted"/>
<name>A0A917J6I3_9SPHI</name>
<protein>
    <recommendedName>
        <fullName evidence="6">DUF3857 domain-containing protein</fullName>
    </recommendedName>
</protein>
<gene>
    <name evidence="4" type="ORF">GCM10011425_08450</name>
</gene>
<keyword evidence="1" id="KW-0732">Signal</keyword>
<dbReference type="InterPro" id="IPR024618">
    <property type="entry name" value="DUF3857"/>
</dbReference>
<evidence type="ECO:0000313" key="4">
    <source>
        <dbReference type="EMBL" id="GGI49633.1"/>
    </source>
</evidence>
<organism evidence="4 5">
    <name type="scientific">Mucilaginibacter galii</name>
    <dbReference type="NCBI Taxonomy" id="2005073"/>
    <lineage>
        <taxon>Bacteria</taxon>
        <taxon>Pseudomonadati</taxon>
        <taxon>Bacteroidota</taxon>
        <taxon>Sphingobacteriia</taxon>
        <taxon>Sphingobacteriales</taxon>
        <taxon>Sphingobacteriaceae</taxon>
        <taxon>Mucilaginibacter</taxon>
    </lineage>
</organism>